<dbReference type="Proteomes" id="UP000215999">
    <property type="component" value="Unassembled WGS sequence"/>
</dbReference>
<keyword evidence="2" id="KW-1185">Reference proteome</keyword>
<protein>
    <submittedName>
        <fullName evidence="1">Uncharacterized protein</fullName>
    </submittedName>
</protein>
<proteinExistence type="predicted"/>
<comment type="caution">
    <text evidence="1">The sequence shown here is derived from an EMBL/GenBank/DDBJ whole genome shotgun (WGS) entry which is preliminary data.</text>
</comment>
<dbReference type="RefSeq" id="WP_094957705.1">
    <property type="nucleotide sequence ID" value="NZ_NOIF01000106.1"/>
</dbReference>
<name>A0ABX4FYX1_9GAMM</name>
<organism evidence="1 2">
    <name type="scientific">Photobacterium sanguinicancri</name>
    <dbReference type="NCBI Taxonomy" id="875932"/>
    <lineage>
        <taxon>Bacteria</taxon>
        <taxon>Pseudomonadati</taxon>
        <taxon>Pseudomonadota</taxon>
        <taxon>Gammaproteobacteria</taxon>
        <taxon>Vibrionales</taxon>
        <taxon>Vibrionaceae</taxon>
        <taxon>Photobacterium</taxon>
    </lineage>
</organism>
<accession>A0ABX4FYX1</accession>
<evidence type="ECO:0000313" key="1">
    <source>
        <dbReference type="EMBL" id="OZS43030.1"/>
    </source>
</evidence>
<evidence type="ECO:0000313" key="2">
    <source>
        <dbReference type="Proteomes" id="UP000215999"/>
    </source>
</evidence>
<gene>
    <name evidence="1" type="ORF">ASV53_15335</name>
</gene>
<reference evidence="1 2" key="1">
    <citation type="journal article" date="2016" name="Antonie Van Leeuwenhoek">
        <title>Photobacterium sanguinicancri sp. nov. isolated from marine animals.</title>
        <authorList>
            <person name="Gomez-Gil B."/>
            <person name="Roque A."/>
            <person name="Rotllant G."/>
            <person name="Romalde J.L."/>
            <person name="Doce A."/>
            <person name="Eggermont M."/>
            <person name="Defoirdt T."/>
        </authorList>
    </citation>
    <scope>NUCLEOTIDE SEQUENCE [LARGE SCALE GENOMIC DNA]</scope>
    <source>
        <strain evidence="1 2">CAIM 1827</strain>
    </source>
</reference>
<sequence length="122" mass="13693">MEELSMTRCNQHRLHTAIYNVQNEPSIENWQALLAAADMINWFAIDELSQLKAELAKLTASAMSLSLPLDDADGEEVAMLTLGELNSEIEDRAQSFIELNAIRLDAKHESNRARQALESQHS</sequence>
<dbReference type="EMBL" id="NOIF01000106">
    <property type="protein sequence ID" value="OZS43030.1"/>
    <property type="molecule type" value="Genomic_DNA"/>
</dbReference>